<feature type="transmembrane region" description="Helical" evidence="1">
    <location>
        <begin position="250"/>
        <end position="272"/>
    </location>
</feature>
<dbReference type="Proteomes" id="UP001596523">
    <property type="component" value="Unassembled WGS sequence"/>
</dbReference>
<name>A0ABW2JH71_9ACTN</name>
<proteinExistence type="predicted"/>
<dbReference type="PANTHER" id="PTHR30590">
    <property type="entry name" value="INNER MEMBRANE PROTEIN"/>
    <property type="match status" value="1"/>
</dbReference>
<keyword evidence="1" id="KW-0812">Transmembrane</keyword>
<gene>
    <name evidence="3" type="ORF">ACFQVC_14380</name>
</gene>
<dbReference type="InterPro" id="IPR052529">
    <property type="entry name" value="Bact_Transport_Assoc"/>
</dbReference>
<dbReference type="PANTHER" id="PTHR30590:SF2">
    <property type="entry name" value="INNER MEMBRANE PROTEIN"/>
    <property type="match status" value="1"/>
</dbReference>
<feature type="domain" description="DUF418" evidence="2">
    <location>
        <begin position="230"/>
        <end position="390"/>
    </location>
</feature>
<reference evidence="4" key="1">
    <citation type="journal article" date="2019" name="Int. J. Syst. Evol. Microbiol.">
        <title>The Global Catalogue of Microorganisms (GCM) 10K type strain sequencing project: providing services to taxonomists for standard genome sequencing and annotation.</title>
        <authorList>
            <consortium name="The Broad Institute Genomics Platform"/>
            <consortium name="The Broad Institute Genome Sequencing Center for Infectious Disease"/>
            <person name="Wu L."/>
            <person name="Ma J."/>
        </authorList>
    </citation>
    <scope>NUCLEOTIDE SEQUENCE [LARGE SCALE GENOMIC DNA]</scope>
    <source>
        <strain evidence="4">SYNS20</strain>
    </source>
</reference>
<feature type="transmembrane region" description="Helical" evidence="1">
    <location>
        <begin position="324"/>
        <end position="343"/>
    </location>
</feature>
<keyword evidence="4" id="KW-1185">Reference proteome</keyword>
<feature type="transmembrane region" description="Helical" evidence="1">
    <location>
        <begin position="349"/>
        <end position="368"/>
    </location>
</feature>
<feature type="transmembrane region" description="Helical" evidence="1">
    <location>
        <begin position="24"/>
        <end position="42"/>
    </location>
</feature>
<evidence type="ECO:0000313" key="3">
    <source>
        <dbReference type="EMBL" id="MFC7305404.1"/>
    </source>
</evidence>
<feature type="transmembrane region" description="Helical" evidence="1">
    <location>
        <begin position="209"/>
        <end position="230"/>
    </location>
</feature>
<feature type="transmembrane region" description="Helical" evidence="1">
    <location>
        <begin position="125"/>
        <end position="142"/>
    </location>
</feature>
<feature type="transmembrane region" description="Helical" evidence="1">
    <location>
        <begin position="102"/>
        <end position="119"/>
    </location>
</feature>
<evidence type="ECO:0000313" key="4">
    <source>
        <dbReference type="Proteomes" id="UP001596523"/>
    </source>
</evidence>
<dbReference type="InterPro" id="IPR007349">
    <property type="entry name" value="DUF418"/>
</dbReference>
<keyword evidence="1" id="KW-1133">Transmembrane helix</keyword>
<dbReference type="EMBL" id="JBHTCF010000005">
    <property type="protein sequence ID" value="MFC7305404.1"/>
    <property type="molecule type" value="Genomic_DNA"/>
</dbReference>
<keyword evidence="1" id="KW-0472">Membrane</keyword>
<protein>
    <submittedName>
        <fullName evidence="3">DUF418 domain-containing protein</fullName>
    </submittedName>
</protein>
<feature type="transmembrane region" description="Helical" evidence="1">
    <location>
        <begin position="62"/>
        <end position="82"/>
    </location>
</feature>
<sequence>MAQGSAGGAIAAGRGRGRVLEVDALRGFALGGIFVVNVLAMAGPYGETGDPGAGGLDRTAEWLVVALAQTKFYLLFSFLFGYSFALQMTSAERAGARFRPRMIRRLCGLCALGLLHAVFLYVGDILIAYSLLGLFLLLAAKTPAEKAWRIARRIAGVTAVLFVLIAAAALTGPPDSAAQLRAEAAHSTAAYGGAPADVIMANLKALPELITGVLLLGGFVVAAFLAGLAAGKRQLLARAGERRERLWRGVVIGAAVGVPGALFMACGVIGPLPARWEATAYMAGMALAPALSVAYACAFLLWITRPGRGAAVAARLAPAGRMSLTNYLSQSLVMALVFTGYGLGLYGRTGAAVAVCGALVVYAGQLALSARLLRRYRMGPVEWLLRWVTLAGRPGRSPLDSVDDRRVTSV</sequence>
<dbReference type="Pfam" id="PF04235">
    <property type="entry name" value="DUF418"/>
    <property type="match status" value="1"/>
</dbReference>
<organism evidence="3 4">
    <name type="scientific">Streptomyces monticola</name>
    <dbReference type="NCBI Taxonomy" id="2666263"/>
    <lineage>
        <taxon>Bacteria</taxon>
        <taxon>Bacillati</taxon>
        <taxon>Actinomycetota</taxon>
        <taxon>Actinomycetes</taxon>
        <taxon>Kitasatosporales</taxon>
        <taxon>Streptomycetaceae</taxon>
        <taxon>Streptomyces</taxon>
    </lineage>
</organism>
<accession>A0ABW2JH71</accession>
<dbReference type="RefSeq" id="WP_381830767.1">
    <property type="nucleotide sequence ID" value="NZ_JBHTCF010000005.1"/>
</dbReference>
<evidence type="ECO:0000259" key="2">
    <source>
        <dbReference type="Pfam" id="PF04235"/>
    </source>
</evidence>
<feature type="transmembrane region" description="Helical" evidence="1">
    <location>
        <begin position="278"/>
        <end position="303"/>
    </location>
</feature>
<comment type="caution">
    <text evidence="3">The sequence shown here is derived from an EMBL/GenBank/DDBJ whole genome shotgun (WGS) entry which is preliminary data.</text>
</comment>
<feature type="transmembrane region" description="Helical" evidence="1">
    <location>
        <begin position="154"/>
        <end position="172"/>
    </location>
</feature>
<evidence type="ECO:0000256" key="1">
    <source>
        <dbReference type="SAM" id="Phobius"/>
    </source>
</evidence>